<dbReference type="EMBL" id="JAFIQS010000019">
    <property type="protein sequence ID" value="KAG5162349.1"/>
    <property type="molecule type" value="Genomic_DNA"/>
</dbReference>
<organism evidence="2">
    <name type="scientific">Psilocybe cubensis</name>
    <name type="common">Psychedelic mushroom</name>
    <name type="synonym">Stropharia cubensis</name>
    <dbReference type="NCBI Taxonomy" id="181762"/>
    <lineage>
        <taxon>Eukaryota</taxon>
        <taxon>Fungi</taxon>
        <taxon>Dikarya</taxon>
        <taxon>Basidiomycota</taxon>
        <taxon>Agaricomycotina</taxon>
        <taxon>Agaricomycetes</taxon>
        <taxon>Agaricomycetidae</taxon>
        <taxon>Agaricales</taxon>
        <taxon>Agaricineae</taxon>
        <taxon>Strophariaceae</taxon>
        <taxon>Psilocybe</taxon>
    </lineage>
</organism>
<evidence type="ECO:0000313" key="2">
    <source>
        <dbReference type="EMBL" id="KAG5162349.1"/>
    </source>
</evidence>
<dbReference type="AlphaFoldDB" id="A0A8H8CEW2"/>
<feature type="compositionally biased region" description="Basic and acidic residues" evidence="1">
    <location>
        <begin position="1"/>
        <end position="12"/>
    </location>
</feature>
<gene>
    <name evidence="2" type="ORF">JR316_012672</name>
</gene>
<feature type="region of interest" description="Disordered" evidence="1">
    <location>
        <begin position="1"/>
        <end position="25"/>
    </location>
</feature>
<protein>
    <submittedName>
        <fullName evidence="2">Uncharacterized protein</fullName>
    </submittedName>
</protein>
<proteinExistence type="predicted"/>
<evidence type="ECO:0000256" key="1">
    <source>
        <dbReference type="SAM" id="MobiDB-lite"/>
    </source>
</evidence>
<comment type="caution">
    <text evidence="2">The sequence shown here is derived from an EMBL/GenBank/DDBJ whole genome shotgun (WGS) entry which is preliminary data.</text>
</comment>
<accession>A0A8H8CEW2</accession>
<reference evidence="2" key="1">
    <citation type="submission" date="2021-02" db="EMBL/GenBank/DDBJ databases">
        <title>Psilocybe cubensis genome.</title>
        <authorList>
            <person name="Mckernan K.J."/>
            <person name="Crawford S."/>
            <person name="Trippe A."/>
            <person name="Kane L.T."/>
            <person name="Mclaughlin S."/>
        </authorList>
    </citation>
    <scope>NUCLEOTIDE SEQUENCE [LARGE SCALE GENOMIC DNA]</scope>
    <source>
        <strain evidence="2">MGC-MH-2018</strain>
    </source>
</reference>
<name>A0A8H8CEW2_PSICU</name>
<sequence>MLGRLRPEDVRSKSVPPKNDSGKSSPICELCLFIDRGAGDLFSAVGSYADASDLVGRHLGVHGDDSAGGVHGGGRGALARPL</sequence>
<feature type="region of interest" description="Disordered" evidence="1">
    <location>
        <begin position="63"/>
        <end position="82"/>
    </location>
</feature>